<gene>
    <name evidence="3" type="ORF">HKX39_02290</name>
</gene>
<evidence type="ECO:0000256" key="1">
    <source>
        <dbReference type="SAM" id="Coils"/>
    </source>
</evidence>
<dbReference type="AlphaFoldDB" id="A0A849NZQ6"/>
<evidence type="ECO:0000313" key="3">
    <source>
        <dbReference type="EMBL" id="NOL51009.1"/>
    </source>
</evidence>
<evidence type="ECO:0000313" key="4">
    <source>
        <dbReference type="Proteomes" id="UP000537862"/>
    </source>
</evidence>
<accession>A0A849NZQ6</accession>
<keyword evidence="1" id="KW-0175">Coiled coil</keyword>
<keyword evidence="2" id="KW-1133">Transmembrane helix</keyword>
<organism evidence="3 4">
    <name type="scientific">Pelistega suis</name>
    <dbReference type="NCBI Taxonomy" id="1631957"/>
    <lineage>
        <taxon>Bacteria</taxon>
        <taxon>Pseudomonadati</taxon>
        <taxon>Pseudomonadota</taxon>
        <taxon>Betaproteobacteria</taxon>
        <taxon>Burkholderiales</taxon>
        <taxon>Alcaligenaceae</taxon>
        <taxon>Pelistega</taxon>
    </lineage>
</organism>
<dbReference type="EMBL" id="JABGBN010000001">
    <property type="protein sequence ID" value="NOL51009.1"/>
    <property type="molecule type" value="Genomic_DNA"/>
</dbReference>
<proteinExistence type="predicted"/>
<dbReference type="RefSeq" id="WP_171679683.1">
    <property type="nucleotide sequence ID" value="NZ_JABGBN010000001.1"/>
</dbReference>
<feature type="coiled-coil region" evidence="1">
    <location>
        <begin position="61"/>
        <end position="95"/>
    </location>
</feature>
<keyword evidence="2" id="KW-0472">Membrane</keyword>
<protein>
    <submittedName>
        <fullName evidence="3">Uncharacterized protein</fullName>
    </submittedName>
</protein>
<keyword evidence="2" id="KW-0812">Transmembrane</keyword>
<feature type="transmembrane region" description="Helical" evidence="2">
    <location>
        <begin position="29"/>
        <end position="47"/>
    </location>
</feature>
<evidence type="ECO:0000256" key="2">
    <source>
        <dbReference type="SAM" id="Phobius"/>
    </source>
</evidence>
<sequence>MFGSSRKQVVFHPSVYGNSGRRNRRMPRWLITFLAGIITGSGGLWFLQTNYGPPRLSVEEANKLQTTISELNQEKSALQQQLSEAQLNLNQTKDLVKQLQPVVATNTPSTEQTVNNDPTLNPITPIQEGNANLNMVEVLKNIPPDPQNNPVGIRVGNFQGSIGQLSYELILTKSDINAANVPARVEIITIGQYKNGNRGFDQLQSINITANEYVRLQGQVALSKPTLTPQSVEVKVINTQTRKVLGSRSFTVTPTPAQPTQ</sequence>
<reference evidence="3 4" key="1">
    <citation type="submission" date="2020-05" db="EMBL/GenBank/DDBJ databases">
        <authorList>
            <person name="Niu N."/>
        </authorList>
    </citation>
    <scope>NUCLEOTIDE SEQUENCE [LARGE SCALE GENOMIC DNA]</scope>
    <source>
        <strain evidence="3 4">3340-03</strain>
    </source>
</reference>
<comment type="caution">
    <text evidence="3">The sequence shown here is derived from an EMBL/GenBank/DDBJ whole genome shotgun (WGS) entry which is preliminary data.</text>
</comment>
<dbReference type="Proteomes" id="UP000537862">
    <property type="component" value="Unassembled WGS sequence"/>
</dbReference>
<keyword evidence="4" id="KW-1185">Reference proteome</keyword>
<name>A0A849NZQ6_9BURK</name>